<evidence type="ECO:0000313" key="5">
    <source>
        <dbReference type="Proteomes" id="UP000001449"/>
    </source>
</evidence>
<dbReference type="Pfam" id="PF00415">
    <property type="entry name" value="RCC1"/>
    <property type="match status" value="1"/>
</dbReference>
<feature type="compositionally biased region" description="Basic residues" evidence="3">
    <location>
        <begin position="771"/>
        <end position="784"/>
    </location>
</feature>
<protein>
    <recommendedName>
        <fullName evidence="6">Regulator of chromosome condensation</fullName>
    </recommendedName>
</protein>
<feature type="repeat" description="RCC1" evidence="2">
    <location>
        <begin position="330"/>
        <end position="398"/>
    </location>
</feature>
<feature type="compositionally biased region" description="Polar residues" evidence="3">
    <location>
        <begin position="497"/>
        <end position="511"/>
    </location>
</feature>
<evidence type="ECO:0008006" key="6">
    <source>
        <dbReference type="Google" id="ProtNLM"/>
    </source>
</evidence>
<feature type="repeat" description="RCC1" evidence="2">
    <location>
        <begin position="239"/>
        <end position="295"/>
    </location>
</feature>
<feature type="compositionally biased region" description="Polar residues" evidence="3">
    <location>
        <begin position="788"/>
        <end position="803"/>
    </location>
</feature>
<dbReference type="STRING" id="35128.B8BVE3"/>
<dbReference type="eggNOG" id="KOG1426">
    <property type="taxonomic scope" value="Eukaryota"/>
</dbReference>
<keyword evidence="5" id="KW-1185">Reference proteome</keyword>
<dbReference type="InterPro" id="IPR000408">
    <property type="entry name" value="Reg_chr_condens"/>
</dbReference>
<dbReference type="GeneID" id="7452470"/>
<feature type="repeat" description="RCC1" evidence="2">
    <location>
        <begin position="459"/>
        <end position="509"/>
    </location>
</feature>
<dbReference type="RefSeq" id="XP_002287477.1">
    <property type="nucleotide sequence ID" value="XM_002287441.1"/>
</dbReference>
<dbReference type="InParanoid" id="B8BVE3"/>
<dbReference type="PaxDb" id="35128-Thaps21465"/>
<dbReference type="HOGENOM" id="CLU_343091_0_0_1"/>
<evidence type="ECO:0000256" key="1">
    <source>
        <dbReference type="ARBA" id="ARBA00022737"/>
    </source>
</evidence>
<accession>B8BVE3</accession>
<dbReference type="Proteomes" id="UP000001449">
    <property type="component" value="Chromosome 2"/>
</dbReference>
<dbReference type="PROSITE" id="PS50012">
    <property type="entry name" value="RCC1_3"/>
    <property type="match status" value="4"/>
</dbReference>
<dbReference type="PANTHER" id="PTHR22870:SF408">
    <property type="entry name" value="OS09G0560450 PROTEIN"/>
    <property type="match status" value="1"/>
</dbReference>
<reference evidence="4 5" key="2">
    <citation type="journal article" date="2008" name="Nature">
        <title>The Phaeodactylum genome reveals the evolutionary history of diatom genomes.</title>
        <authorList>
            <person name="Bowler C."/>
            <person name="Allen A.E."/>
            <person name="Badger J.H."/>
            <person name="Grimwood J."/>
            <person name="Jabbari K."/>
            <person name="Kuo A."/>
            <person name="Maheswari U."/>
            <person name="Martens C."/>
            <person name="Maumus F."/>
            <person name="Otillar R.P."/>
            <person name="Rayko E."/>
            <person name="Salamov A."/>
            <person name="Vandepoele K."/>
            <person name="Beszteri B."/>
            <person name="Gruber A."/>
            <person name="Heijde M."/>
            <person name="Katinka M."/>
            <person name="Mock T."/>
            <person name="Valentin K."/>
            <person name="Verret F."/>
            <person name="Berges J.A."/>
            <person name="Brownlee C."/>
            <person name="Cadoret J.P."/>
            <person name="Chiovitti A."/>
            <person name="Choi C.J."/>
            <person name="Coesel S."/>
            <person name="De Martino A."/>
            <person name="Detter J.C."/>
            <person name="Durkin C."/>
            <person name="Falciatore A."/>
            <person name="Fournet J."/>
            <person name="Haruta M."/>
            <person name="Huysman M.J."/>
            <person name="Jenkins B.D."/>
            <person name="Jiroutova K."/>
            <person name="Jorgensen R.E."/>
            <person name="Joubert Y."/>
            <person name="Kaplan A."/>
            <person name="Kroger N."/>
            <person name="Kroth P.G."/>
            <person name="La Roche J."/>
            <person name="Lindquist E."/>
            <person name="Lommer M."/>
            <person name="Martin-Jezequel V."/>
            <person name="Lopez P.J."/>
            <person name="Lucas S."/>
            <person name="Mangogna M."/>
            <person name="McGinnis K."/>
            <person name="Medlin L.K."/>
            <person name="Montsant A."/>
            <person name="Oudot-Le Secq M.P."/>
            <person name="Napoli C."/>
            <person name="Obornik M."/>
            <person name="Parker M.S."/>
            <person name="Petit J.L."/>
            <person name="Porcel B.M."/>
            <person name="Poulsen N."/>
            <person name="Robison M."/>
            <person name="Rychlewski L."/>
            <person name="Rynearson T.A."/>
            <person name="Schmutz J."/>
            <person name="Shapiro H."/>
            <person name="Siaut M."/>
            <person name="Stanley M."/>
            <person name="Sussman M.R."/>
            <person name="Taylor A.R."/>
            <person name="Vardi A."/>
            <person name="von Dassow P."/>
            <person name="Vyverman W."/>
            <person name="Willis A."/>
            <person name="Wyrwicz L.S."/>
            <person name="Rokhsar D.S."/>
            <person name="Weissenbach J."/>
            <person name="Armbrust E.V."/>
            <person name="Green B.R."/>
            <person name="Van de Peer Y."/>
            <person name="Grigoriev I.V."/>
        </authorList>
    </citation>
    <scope>NUCLEOTIDE SEQUENCE [LARGE SCALE GENOMIC DNA]</scope>
    <source>
        <strain evidence="4 5">CCMP1335</strain>
    </source>
</reference>
<feature type="repeat" description="RCC1" evidence="2">
    <location>
        <begin position="399"/>
        <end position="458"/>
    </location>
</feature>
<dbReference type="PRINTS" id="PR00633">
    <property type="entry name" value="RCCNDNSATION"/>
</dbReference>
<organism evidence="4 5">
    <name type="scientific">Thalassiosira pseudonana</name>
    <name type="common">Marine diatom</name>
    <name type="synonym">Cyclotella nana</name>
    <dbReference type="NCBI Taxonomy" id="35128"/>
    <lineage>
        <taxon>Eukaryota</taxon>
        <taxon>Sar</taxon>
        <taxon>Stramenopiles</taxon>
        <taxon>Ochrophyta</taxon>
        <taxon>Bacillariophyta</taxon>
        <taxon>Coscinodiscophyceae</taxon>
        <taxon>Thalassiosirophycidae</taxon>
        <taxon>Thalassiosirales</taxon>
        <taxon>Thalassiosiraceae</taxon>
        <taxon>Thalassiosira</taxon>
    </lineage>
</organism>
<dbReference type="SUPFAM" id="SSF50985">
    <property type="entry name" value="RCC1/BLIP-II"/>
    <property type="match status" value="2"/>
</dbReference>
<evidence type="ECO:0000313" key="4">
    <source>
        <dbReference type="EMBL" id="EED94920.1"/>
    </source>
</evidence>
<feature type="region of interest" description="Disordered" evidence="3">
    <location>
        <begin position="760"/>
        <end position="808"/>
    </location>
</feature>
<dbReference type="Gene3D" id="2.130.10.30">
    <property type="entry name" value="Regulator of chromosome condensation 1/beta-lactamase-inhibitor protein II"/>
    <property type="match status" value="3"/>
</dbReference>
<keyword evidence="1" id="KW-0677">Repeat</keyword>
<dbReference type="AlphaFoldDB" id="B8BVE3"/>
<dbReference type="KEGG" id="tps:THAPSDRAFT_21465"/>
<dbReference type="InterPro" id="IPR051210">
    <property type="entry name" value="Ub_ligase/GEF_domain"/>
</dbReference>
<dbReference type="Pfam" id="PF13540">
    <property type="entry name" value="RCC1_2"/>
    <property type="match status" value="1"/>
</dbReference>
<name>B8BVE3_THAPS</name>
<dbReference type="InterPro" id="IPR009091">
    <property type="entry name" value="RCC1/BLIP-II"/>
</dbReference>
<sequence length="826" mass="86248">MKSYCAVGFGNNFFLPLGSDALTVPSHLVSDEDGISGSNIAVGAVNGSDESKLAVGAVNGSDESKPSAVDNGIPSIGGTDTSYASSSSSAVQVSLLQLSPNSDHSNQSHLPENNASFLSAKEWLQSQLQLDKNDKNRPNHNKYTTDTLPLASCGATHTSFILSKHNNNSSSSTSGEAHLVGTVFGHTYHKLTVQPTRLPLKIVRISSGRRHVLALTEGAAPLSGSGSGTSSSKGNGGGGVVMSWGAGHFGQLGHGPDLTSCLEPRIVERLLPHVVGGQVVEIAAGGLHSAAIVASLSTVHQKVIGSGGGGDASASEHGESAKGPIVVRETRTFAWGSNRKGQCGIEGGKCATVPAPLPVVPVKRGEDSSKRDTAPVDKEVHFEKLSLGRLHTVALTAYGEVFSWGSTSMGRCGHNSMDSGRAADRRICQEPRFVSALRNVVVESIAAGDAHTLALSKNGRVFAWGAGSDGQCGQGHAGNLFSPRAVQELYFTSASADTNANESQSAQSNDTSESDGDMPRVNSKVALEVTMEEEALTRALSTRDTIKVEDEGEPTKKSETTISSIRKDGKVVKIRAAGNYSAAVTSYGDVYTWGYAAGVALGHGIPSDASTLPLLPLLEGNQYSYSTAAKVYPEGGSEENIIRDCRSFDTDLNVMLPRRVECIYQLGLHAEDVSLGPGHMVIVCSTESVHGDTNGPQSCQLDDDEQCNGRRVSDASLEQAGAATSVDALGSLGYAGAGSGAAVTASRTSTLGDVASVTTYESVESIDGKNERRRHGWMPKIKSRSNRDNSTPPSESTVASTAANGKEKKKSFIKILDVAFHRSGGK</sequence>
<feature type="region of interest" description="Disordered" evidence="3">
    <location>
        <begin position="497"/>
        <end position="520"/>
    </location>
</feature>
<gene>
    <name evidence="4" type="ORF">THAPSDRAFT_21465</name>
</gene>
<evidence type="ECO:0000256" key="3">
    <source>
        <dbReference type="SAM" id="MobiDB-lite"/>
    </source>
</evidence>
<reference evidence="4 5" key="1">
    <citation type="journal article" date="2004" name="Science">
        <title>The genome of the diatom Thalassiosira pseudonana: ecology, evolution, and metabolism.</title>
        <authorList>
            <person name="Armbrust E.V."/>
            <person name="Berges J.A."/>
            <person name="Bowler C."/>
            <person name="Green B.R."/>
            <person name="Martinez D."/>
            <person name="Putnam N.H."/>
            <person name="Zhou S."/>
            <person name="Allen A.E."/>
            <person name="Apt K.E."/>
            <person name="Bechner M."/>
            <person name="Brzezinski M.A."/>
            <person name="Chaal B.K."/>
            <person name="Chiovitti A."/>
            <person name="Davis A.K."/>
            <person name="Demarest M.S."/>
            <person name="Detter J.C."/>
            <person name="Glavina T."/>
            <person name="Goodstein D."/>
            <person name="Hadi M.Z."/>
            <person name="Hellsten U."/>
            <person name="Hildebrand M."/>
            <person name="Jenkins B.D."/>
            <person name="Jurka J."/>
            <person name="Kapitonov V.V."/>
            <person name="Kroger N."/>
            <person name="Lau W.W."/>
            <person name="Lane T.W."/>
            <person name="Larimer F.W."/>
            <person name="Lippmeier J.C."/>
            <person name="Lucas S."/>
            <person name="Medina M."/>
            <person name="Montsant A."/>
            <person name="Obornik M."/>
            <person name="Parker M.S."/>
            <person name="Palenik B."/>
            <person name="Pazour G.J."/>
            <person name="Richardson P.M."/>
            <person name="Rynearson T.A."/>
            <person name="Saito M.A."/>
            <person name="Schwartz D.C."/>
            <person name="Thamatrakoln K."/>
            <person name="Valentin K."/>
            <person name="Vardi A."/>
            <person name="Wilkerson F.P."/>
            <person name="Rokhsar D.S."/>
        </authorList>
    </citation>
    <scope>NUCLEOTIDE SEQUENCE [LARGE SCALE GENOMIC DNA]</scope>
    <source>
        <strain evidence="4 5">CCMP1335</strain>
    </source>
</reference>
<proteinExistence type="predicted"/>
<dbReference type="EMBL" id="CM000639">
    <property type="protein sequence ID" value="EED94920.1"/>
    <property type="molecule type" value="Genomic_DNA"/>
</dbReference>
<evidence type="ECO:0000256" key="2">
    <source>
        <dbReference type="PROSITE-ProRule" id="PRU00235"/>
    </source>
</evidence>
<dbReference type="PANTHER" id="PTHR22870">
    <property type="entry name" value="REGULATOR OF CHROMOSOME CONDENSATION"/>
    <property type="match status" value="1"/>
</dbReference>
<feature type="region of interest" description="Disordered" evidence="3">
    <location>
        <begin position="57"/>
        <end position="81"/>
    </location>
</feature>